<organism evidence="1 2">
    <name type="scientific">Paraburkholderia caribensis MBA4</name>
    <dbReference type="NCBI Taxonomy" id="1323664"/>
    <lineage>
        <taxon>Bacteria</taxon>
        <taxon>Pseudomonadati</taxon>
        <taxon>Pseudomonadota</taxon>
        <taxon>Betaproteobacteria</taxon>
        <taxon>Burkholderiales</taxon>
        <taxon>Burkholderiaceae</taxon>
        <taxon>Paraburkholderia</taxon>
    </lineage>
</organism>
<dbReference type="KEGG" id="bcai:K788_0000490"/>
<sequence>MLRVHFLNVGHGDCTVIEHPSGRITVIDINNSQLFDQDTFNEIVLENELRGMSMESASLEAEATAKRELTDPIAFLQKKFPNKRPFRFILTHPDMDHMRGLKNLHEHIGFTNFWDTANTKEAPSKFKGNADEEDWQFYQRIRNGAVSPLYVKKYLRGDSHFAFGMGENGEATAGDNIEILSPTLDLVNDCNRAAKSNDLSYVIRVTHAGKSILLPGDAEEKAWDLMLEKYGRHLKSDFLKASHHGRDSGYHLDALKAISPAMTFVSVGRKPATDASSKYARYSKRVLSTRHHGNLTLTINDDGTFSCKAQRNAD</sequence>
<dbReference type="InterPro" id="IPR036866">
    <property type="entry name" value="RibonucZ/Hydroxyglut_hydro"/>
</dbReference>
<accession>A0A0N7JV79</accession>
<dbReference type="Gene3D" id="3.60.15.10">
    <property type="entry name" value="Ribonuclease Z/Hydroxyacylglutathione hydrolase-like"/>
    <property type="match status" value="1"/>
</dbReference>
<dbReference type="SUPFAM" id="SSF56281">
    <property type="entry name" value="Metallo-hydrolase/oxidoreductase"/>
    <property type="match status" value="1"/>
</dbReference>
<protein>
    <submittedName>
        <fullName evidence="1">Beta-lactamase domain protein</fullName>
    </submittedName>
</protein>
<dbReference type="InterPro" id="IPR052159">
    <property type="entry name" value="Competence_DNA_uptake"/>
</dbReference>
<gene>
    <name evidence="1" type="ORF">K788_0000490</name>
</gene>
<name>A0A0N7JV79_9BURK</name>
<dbReference type="PANTHER" id="PTHR30619:SF1">
    <property type="entry name" value="RECOMBINATION PROTEIN 2"/>
    <property type="match status" value="1"/>
</dbReference>
<dbReference type="AlphaFoldDB" id="A0A0N7JV79"/>
<dbReference type="EMBL" id="CP012747">
    <property type="protein sequence ID" value="ALL68461.1"/>
    <property type="molecule type" value="Genomic_DNA"/>
</dbReference>
<dbReference type="PANTHER" id="PTHR30619">
    <property type="entry name" value="DNA INTERNALIZATION/COMPETENCE PROTEIN COMEC/REC2"/>
    <property type="match status" value="1"/>
</dbReference>
<proteinExistence type="predicted"/>
<evidence type="ECO:0000313" key="1">
    <source>
        <dbReference type="EMBL" id="ALL68461.1"/>
    </source>
</evidence>
<evidence type="ECO:0000313" key="2">
    <source>
        <dbReference type="Proteomes" id="UP000019146"/>
    </source>
</evidence>
<dbReference type="Proteomes" id="UP000019146">
    <property type="component" value="Chromosome 2"/>
</dbReference>
<reference evidence="1 2" key="1">
    <citation type="journal article" date="2014" name="Genome Announc.">
        <title>Draft Genome Sequence of the Haloacid-Degrading Burkholderia caribensis Strain MBA4.</title>
        <authorList>
            <person name="Pan Y."/>
            <person name="Kong K.F."/>
            <person name="Tsang J.S."/>
        </authorList>
    </citation>
    <scope>NUCLEOTIDE SEQUENCE [LARGE SCALE GENOMIC DNA]</scope>
    <source>
        <strain evidence="1 2">MBA4</strain>
    </source>
</reference>